<gene>
    <name evidence="1" type="ORF">OH136_12940</name>
</gene>
<dbReference type="RefSeq" id="WP_263954331.1">
    <property type="nucleotide sequence ID" value="NZ_JAOYFC010000002.1"/>
</dbReference>
<evidence type="ECO:0000313" key="2">
    <source>
        <dbReference type="Proteomes" id="UP001208041"/>
    </source>
</evidence>
<accession>A0AAE3J0F2</accession>
<protein>
    <submittedName>
        <fullName evidence="1">Uncharacterized protein</fullName>
    </submittedName>
</protein>
<dbReference type="Proteomes" id="UP001208041">
    <property type="component" value="Unassembled WGS sequence"/>
</dbReference>
<organism evidence="1 2">
    <name type="scientific">Halocynthiibacter halioticoli</name>
    <dbReference type="NCBI Taxonomy" id="2986804"/>
    <lineage>
        <taxon>Bacteria</taxon>
        <taxon>Pseudomonadati</taxon>
        <taxon>Pseudomonadota</taxon>
        <taxon>Alphaproteobacteria</taxon>
        <taxon>Rhodobacterales</taxon>
        <taxon>Paracoccaceae</taxon>
        <taxon>Halocynthiibacter</taxon>
    </lineage>
</organism>
<keyword evidence="2" id="KW-1185">Reference proteome</keyword>
<reference evidence="1" key="1">
    <citation type="submission" date="2022-10" db="EMBL/GenBank/DDBJ databases">
        <authorList>
            <person name="Yue Y."/>
        </authorList>
    </citation>
    <scope>NUCLEOTIDE SEQUENCE</scope>
    <source>
        <strain evidence="1">Z654</strain>
    </source>
</reference>
<name>A0AAE3J0F2_9RHOB</name>
<sequence>MSKVIEDAKQALAHLKAGGYSLGAEWEHAHALCQDHEGEQIHDRIHALCHRIEGDIGNAAYWDRRGNQRSPEIPFEEEAALLEAQL</sequence>
<dbReference type="AlphaFoldDB" id="A0AAE3J0F2"/>
<proteinExistence type="predicted"/>
<evidence type="ECO:0000313" key="1">
    <source>
        <dbReference type="EMBL" id="MCV6825460.1"/>
    </source>
</evidence>
<comment type="caution">
    <text evidence="1">The sequence shown here is derived from an EMBL/GenBank/DDBJ whole genome shotgun (WGS) entry which is preliminary data.</text>
</comment>
<dbReference type="EMBL" id="JAOYFC010000002">
    <property type="protein sequence ID" value="MCV6825460.1"/>
    <property type="molecule type" value="Genomic_DNA"/>
</dbReference>